<protein>
    <submittedName>
        <fullName evidence="1">Uncharacterized protein</fullName>
    </submittedName>
</protein>
<dbReference type="EMBL" id="JACXVP010000001">
    <property type="protein sequence ID" value="KAG5632574.1"/>
    <property type="molecule type" value="Genomic_DNA"/>
</dbReference>
<proteinExistence type="predicted"/>
<keyword evidence="2" id="KW-1185">Reference proteome</keyword>
<evidence type="ECO:0000313" key="1">
    <source>
        <dbReference type="EMBL" id="KAG5632574.1"/>
    </source>
</evidence>
<name>A0A9J6B7A2_SOLCO</name>
<comment type="caution">
    <text evidence="1">The sequence shown here is derived from an EMBL/GenBank/DDBJ whole genome shotgun (WGS) entry which is preliminary data.</text>
</comment>
<gene>
    <name evidence="1" type="ORF">H5410_004291</name>
</gene>
<dbReference type="Proteomes" id="UP000824120">
    <property type="component" value="Chromosome 1"/>
</dbReference>
<accession>A0A9J6B7A2</accession>
<dbReference type="AlphaFoldDB" id="A0A9J6B7A2"/>
<evidence type="ECO:0000313" key="2">
    <source>
        <dbReference type="Proteomes" id="UP000824120"/>
    </source>
</evidence>
<sequence>MLSRILQKLEGSDKMLKGIKEDIFTLSQIVTSHFVSINKGICLVILWLTPRVRFEEGGLASCHKFN</sequence>
<reference evidence="1 2" key="1">
    <citation type="submission" date="2020-09" db="EMBL/GenBank/DDBJ databases">
        <title>De no assembly of potato wild relative species, Solanum commersonii.</title>
        <authorList>
            <person name="Cho K."/>
        </authorList>
    </citation>
    <scope>NUCLEOTIDE SEQUENCE [LARGE SCALE GENOMIC DNA]</scope>
    <source>
        <strain evidence="1">LZ3.2</strain>
        <tissue evidence="1">Leaf</tissue>
    </source>
</reference>
<organism evidence="1 2">
    <name type="scientific">Solanum commersonii</name>
    <name type="common">Commerson's wild potato</name>
    <name type="synonym">Commerson's nightshade</name>
    <dbReference type="NCBI Taxonomy" id="4109"/>
    <lineage>
        <taxon>Eukaryota</taxon>
        <taxon>Viridiplantae</taxon>
        <taxon>Streptophyta</taxon>
        <taxon>Embryophyta</taxon>
        <taxon>Tracheophyta</taxon>
        <taxon>Spermatophyta</taxon>
        <taxon>Magnoliopsida</taxon>
        <taxon>eudicotyledons</taxon>
        <taxon>Gunneridae</taxon>
        <taxon>Pentapetalae</taxon>
        <taxon>asterids</taxon>
        <taxon>lamiids</taxon>
        <taxon>Solanales</taxon>
        <taxon>Solanaceae</taxon>
        <taxon>Solanoideae</taxon>
        <taxon>Solaneae</taxon>
        <taxon>Solanum</taxon>
    </lineage>
</organism>